<dbReference type="NCBIfam" id="TIGR02914">
    <property type="entry name" value="EpsI_fam"/>
    <property type="match status" value="1"/>
</dbReference>
<gene>
    <name evidence="3" type="ORF">JN12_03713</name>
</gene>
<dbReference type="AlphaFoldDB" id="A0A562V7N9"/>
<keyword evidence="1" id="KW-0812">Transmembrane</keyword>
<name>A0A562V7N9_9BACT</name>
<protein>
    <submittedName>
        <fullName evidence="3">EpsI family protein</fullName>
    </submittedName>
</protein>
<keyword evidence="1" id="KW-0472">Membrane</keyword>
<evidence type="ECO:0000256" key="1">
    <source>
        <dbReference type="SAM" id="Phobius"/>
    </source>
</evidence>
<evidence type="ECO:0000313" key="4">
    <source>
        <dbReference type="Proteomes" id="UP000319449"/>
    </source>
</evidence>
<feature type="domain" description="Methanolan biosynthesis EpsI" evidence="2">
    <location>
        <begin position="9"/>
        <end position="207"/>
    </location>
</feature>
<dbReference type="Pfam" id="PF11984">
    <property type="entry name" value="DUF3485"/>
    <property type="match status" value="1"/>
</dbReference>
<organism evidence="3 4">
    <name type="scientific">Geobacter argillaceus</name>
    <dbReference type="NCBI Taxonomy" id="345631"/>
    <lineage>
        <taxon>Bacteria</taxon>
        <taxon>Pseudomonadati</taxon>
        <taxon>Thermodesulfobacteriota</taxon>
        <taxon>Desulfuromonadia</taxon>
        <taxon>Geobacterales</taxon>
        <taxon>Geobacteraceae</taxon>
        <taxon>Geobacter</taxon>
    </lineage>
</organism>
<evidence type="ECO:0000259" key="2">
    <source>
        <dbReference type="Pfam" id="PF11984"/>
    </source>
</evidence>
<feature type="transmembrane region" description="Helical" evidence="1">
    <location>
        <begin position="7"/>
        <end position="25"/>
    </location>
</feature>
<sequence length="210" mass="23884">MIGKTHFFIVYLLLAVVGLYINLHADVTVPTNKPFSEFPVQTGPWRMTSQTEFSENVLNVLKPTDYIARQYGSNDGSKVGLYIGYHGGGKESGGIHSPKHCLPGSGWYEVSTRRDTLMVGTERINLVRAIYQKGESKEMFLYWFQVRDRSLSDEYSLKAAEIANSFLYRRRDSTFVRISVPFEADEARARAVGEQFIRDFHSVIRAFLPA</sequence>
<evidence type="ECO:0000313" key="3">
    <source>
        <dbReference type="EMBL" id="TWJ13788.1"/>
    </source>
</evidence>
<accession>A0A562V7N9</accession>
<dbReference type="InterPro" id="IPR014263">
    <property type="entry name" value="Methanolan_biosynth_EpsI"/>
</dbReference>
<proteinExistence type="predicted"/>
<dbReference type="EMBL" id="VLLN01000035">
    <property type="protein sequence ID" value="TWJ13788.1"/>
    <property type="molecule type" value="Genomic_DNA"/>
</dbReference>
<comment type="caution">
    <text evidence="3">The sequence shown here is derived from an EMBL/GenBank/DDBJ whole genome shotgun (WGS) entry which is preliminary data.</text>
</comment>
<dbReference type="OrthoDB" id="9797363at2"/>
<keyword evidence="4" id="KW-1185">Reference proteome</keyword>
<reference evidence="3 4" key="1">
    <citation type="submission" date="2019-07" db="EMBL/GenBank/DDBJ databases">
        <title>Genomic Encyclopedia of Archaeal and Bacterial Type Strains, Phase II (KMG-II): from individual species to whole genera.</title>
        <authorList>
            <person name="Goeker M."/>
        </authorList>
    </citation>
    <scope>NUCLEOTIDE SEQUENCE [LARGE SCALE GENOMIC DNA]</scope>
    <source>
        <strain evidence="3 4">ATCC BAA-1139</strain>
    </source>
</reference>
<dbReference type="RefSeq" id="WP_145025566.1">
    <property type="nucleotide sequence ID" value="NZ_VLLN01000035.1"/>
</dbReference>
<dbReference type="Proteomes" id="UP000319449">
    <property type="component" value="Unassembled WGS sequence"/>
</dbReference>
<keyword evidence="1" id="KW-1133">Transmembrane helix</keyword>